<evidence type="ECO:0000259" key="4">
    <source>
        <dbReference type="PROSITE" id="PS50932"/>
    </source>
</evidence>
<dbReference type="GO" id="GO:0003677">
    <property type="term" value="F:DNA binding"/>
    <property type="evidence" value="ECO:0007669"/>
    <property type="project" value="UniProtKB-KW"/>
</dbReference>
<dbReference type="PANTHER" id="PTHR30146">
    <property type="entry name" value="LACI-RELATED TRANSCRIPTIONAL REPRESSOR"/>
    <property type="match status" value="1"/>
</dbReference>
<reference evidence="7" key="1">
    <citation type="journal article" date="2019" name="Int. J. Syst. Evol. Microbiol.">
        <title>The Global Catalogue of Microorganisms (GCM) 10K type strain sequencing project: providing services to taxonomists for standard genome sequencing and annotation.</title>
        <authorList>
            <consortium name="The Broad Institute Genomics Platform"/>
            <consortium name="The Broad Institute Genome Sequencing Center for Infectious Disease"/>
            <person name="Wu L."/>
            <person name="Ma J."/>
        </authorList>
    </citation>
    <scope>NUCLEOTIDE SEQUENCE [LARGE SCALE GENOMIC DNA]</scope>
    <source>
        <strain evidence="7">CGMCC 1.15474</strain>
    </source>
</reference>
<evidence type="ECO:0000256" key="1">
    <source>
        <dbReference type="ARBA" id="ARBA00023015"/>
    </source>
</evidence>
<dbReference type="Pfam" id="PF13377">
    <property type="entry name" value="Peripla_BP_3"/>
    <property type="match status" value="1"/>
</dbReference>
<dbReference type="CDD" id="cd01392">
    <property type="entry name" value="HTH_LacI"/>
    <property type="match status" value="1"/>
</dbReference>
<dbReference type="InterPro" id="IPR010982">
    <property type="entry name" value="Lambda_DNA-bd_dom_sf"/>
</dbReference>
<evidence type="ECO:0000256" key="2">
    <source>
        <dbReference type="ARBA" id="ARBA00023125"/>
    </source>
</evidence>
<keyword evidence="2 6" id="KW-0238">DNA-binding</keyword>
<dbReference type="PANTHER" id="PTHR30146:SF109">
    <property type="entry name" value="HTH-TYPE TRANSCRIPTIONAL REGULATOR GALS"/>
    <property type="match status" value="1"/>
</dbReference>
<dbReference type="SUPFAM" id="SSF47413">
    <property type="entry name" value="lambda repressor-like DNA-binding domains"/>
    <property type="match status" value="1"/>
</dbReference>
<dbReference type="SUPFAM" id="SSF53822">
    <property type="entry name" value="Periplasmic binding protein-like I"/>
    <property type="match status" value="1"/>
</dbReference>
<dbReference type="Gene3D" id="3.40.50.2300">
    <property type="match status" value="2"/>
</dbReference>
<feature type="domain" description="HTH cro/C1-type" evidence="5">
    <location>
        <begin position="10"/>
        <end position="51"/>
    </location>
</feature>
<accession>A0ABW5C336</accession>
<proteinExistence type="predicted"/>
<dbReference type="InterPro" id="IPR046335">
    <property type="entry name" value="LacI/GalR-like_sensor"/>
</dbReference>
<keyword evidence="7" id="KW-1185">Reference proteome</keyword>
<dbReference type="RefSeq" id="WP_379053586.1">
    <property type="nucleotide sequence ID" value="NZ_JBHUIK010000009.1"/>
</dbReference>
<dbReference type="InterPro" id="IPR001387">
    <property type="entry name" value="Cro/C1-type_HTH"/>
</dbReference>
<evidence type="ECO:0000259" key="5">
    <source>
        <dbReference type="PROSITE" id="PS50943"/>
    </source>
</evidence>
<dbReference type="PROSITE" id="PS50943">
    <property type="entry name" value="HTH_CROC1"/>
    <property type="match status" value="1"/>
</dbReference>
<dbReference type="InterPro" id="IPR028082">
    <property type="entry name" value="Peripla_BP_I"/>
</dbReference>
<dbReference type="Gene3D" id="1.10.260.40">
    <property type="entry name" value="lambda repressor-like DNA-binding domains"/>
    <property type="match status" value="1"/>
</dbReference>
<gene>
    <name evidence="6" type="ORF">ACFSKK_24415</name>
</gene>
<comment type="caution">
    <text evidence="6">The sequence shown here is derived from an EMBL/GenBank/DDBJ whole genome shotgun (WGS) entry which is preliminary data.</text>
</comment>
<keyword evidence="3" id="KW-0804">Transcription</keyword>
<name>A0ABW5C336_9BACI</name>
<protein>
    <submittedName>
        <fullName evidence="6">LacI family DNA-binding transcriptional regulator</fullName>
    </submittedName>
</protein>
<evidence type="ECO:0000313" key="6">
    <source>
        <dbReference type="EMBL" id="MFD2216817.1"/>
    </source>
</evidence>
<organism evidence="6 7">
    <name type="scientific">Metabacillus endolithicus</name>
    <dbReference type="NCBI Taxonomy" id="1535204"/>
    <lineage>
        <taxon>Bacteria</taxon>
        <taxon>Bacillati</taxon>
        <taxon>Bacillota</taxon>
        <taxon>Bacilli</taxon>
        <taxon>Bacillales</taxon>
        <taxon>Bacillaceae</taxon>
        <taxon>Metabacillus</taxon>
    </lineage>
</organism>
<dbReference type="CDD" id="cd06267">
    <property type="entry name" value="PBP1_LacI_sugar_binding-like"/>
    <property type="match status" value="1"/>
</dbReference>
<keyword evidence="1" id="KW-0805">Transcription regulation</keyword>
<dbReference type="EMBL" id="JBHUIK010000009">
    <property type="protein sequence ID" value="MFD2216817.1"/>
    <property type="molecule type" value="Genomic_DNA"/>
</dbReference>
<dbReference type="InterPro" id="IPR000843">
    <property type="entry name" value="HTH_LacI"/>
</dbReference>
<evidence type="ECO:0000313" key="7">
    <source>
        <dbReference type="Proteomes" id="UP001597318"/>
    </source>
</evidence>
<sequence>MKRNNKINSTQIAQLAGVSRSTVSRVINNYKSVPPETKEKVMKVIKEYNYFPDMSAQVLAGKNMRNIGLFIIDKGSVSSDPTSNTLITSVIEEASSQDYYVLTNIIQDCKSPKNIERIKTVFYQNRIDAGIFMGADNHEPFIEELIAEGFIIGIVDQDLPGRNEPNRIVYSFDNESGAMKAVDYLVSLNHQKIGIINGDIKRHAGLARHEGYLKAMKKHGLPIRKEWILQSDFSSTSGYTTMKNFLNTNPELPSAFFAANDSIAFGAIRALNEKKIQVPSDVSIIGIDDHVLSQLYHPPLTTFKADFTGMMQRLTQDVITTIEQDNKEGIKVVMGSELIERESCITL</sequence>
<dbReference type="SMART" id="SM00354">
    <property type="entry name" value="HTH_LACI"/>
    <property type="match status" value="1"/>
</dbReference>
<feature type="domain" description="HTH lacI-type" evidence="4">
    <location>
        <begin position="7"/>
        <end position="61"/>
    </location>
</feature>
<dbReference type="PROSITE" id="PS50932">
    <property type="entry name" value="HTH_LACI_2"/>
    <property type="match status" value="1"/>
</dbReference>
<dbReference type="Pfam" id="PF00356">
    <property type="entry name" value="LacI"/>
    <property type="match status" value="1"/>
</dbReference>
<evidence type="ECO:0000256" key="3">
    <source>
        <dbReference type="ARBA" id="ARBA00023163"/>
    </source>
</evidence>
<dbReference type="Proteomes" id="UP001597318">
    <property type="component" value="Unassembled WGS sequence"/>
</dbReference>